<feature type="region of interest" description="Disordered" evidence="6">
    <location>
        <begin position="759"/>
        <end position="830"/>
    </location>
</feature>
<feature type="compositionally biased region" description="Basic and acidic residues" evidence="6">
    <location>
        <begin position="763"/>
        <end position="772"/>
    </location>
</feature>
<evidence type="ECO:0000256" key="1">
    <source>
        <dbReference type="ARBA" id="ARBA00022723"/>
    </source>
</evidence>
<dbReference type="GO" id="GO:0008276">
    <property type="term" value="F:protein methyltransferase activity"/>
    <property type="evidence" value="ECO:0007669"/>
    <property type="project" value="UniProtKB-ARBA"/>
</dbReference>
<evidence type="ECO:0000256" key="6">
    <source>
        <dbReference type="SAM" id="MobiDB-lite"/>
    </source>
</evidence>
<dbReference type="OrthoDB" id="6369905at2759"/>
<feature type="domain" description="C2H2-type" evidence="7">
    <location>
        <begin position="584"/>
        <end position="611"/>
    </location>
</feature>
<keyword evidence="10" id="KW-1185">Reference proteome</keyword>
<feature type="compositionally biased region" description="Low complexity" evidence="6">
    <location>
        <begin position="1534"/>
        <end position="1551"/>
    </location>
</feature>
<feature type="compositionally biased region" description="Polar residues" evidence="6">
    <location>
        <begin position="812"/>
        <end position="830"/>
    </location>
</feature>
<feature type="domain" description="C2H2-type" evidence="7">
    <location>
        <begin position="708"/>
        <end position="733"/>
    </location>
</feature>
<gene>
    <name evidence="9" type="ORF">ILUMI_25154</name>
</gene>
<feature type="region of interest" description="Disordered" evidence="6">
    <location>
        <begin position="245"/>
        <end position="265"/>
    </location>
</feature>
<sequence length="1551" mass="176342">MSKRHHKDPKRLVTEGGVKFGVNSLKNDHNFVLEIVIGSSNVKRWNQFKITFSCTTNEELATFLLDLAQKYLKENQQTLASPTVPDPHLIENSDKPIVPEVAAKVENDKNAREVIQTLRKKDRSKRKKLKAKEPPKIKIQEKTETDLDNSQVSLSTNNLVHATEEIISVVEIKPESLKNSESEKNKSENIEAILENSLIKTRSTNTNSNVIESIVNDDIKDKENKVRKHRRKVKETNNLGKVLSKHKSVENHKSEKHRKRTNSYDIRKAPELNEQVEIKSCTDLQTNNSNNNNNNTNNNNTNQHLKTEIRNQRVAIKIKLCCTCGTRHIQDHCPLQSPHYIVKDAIDYEEWVEKYRSIHEKHQSNCEDVQDSEVEDKMLEKDNNFTFAYTTLPNLLYLSDSNIADGLSIFTNSDIKEFTQFGPLIGKVVKEVDIPEDFNMQYLWEIYSDKSHTYVNTEDLNESNWIRFVRPAPTRDEKNVISISKNNQLFLITTKDILAGEELLYWQDDVVNVNKKKMEKTTCGGCNMTFAHPLYYRTHCSIFHDMRYSLTIRKYHCKVCGAAVLGKENIMKHAAELHNGQGAYQCQFCKKFFLRLNYLEMHRTYGCSANPHRSRPLCDFCGRKFCQPQKLKVHIKRMHSDLSEVLKEFQCKSCLKLLGSRAALQRHMKEVHNKQVNGSCACSRCGKLFQNKSNLKIHMLTHSGIKPFKCAEGNCSAAFTTKQCLQFHYKKVHGFADDQMPKIERSVDYTFEAYSGLEDQEHEGDSGQEKSIEGNNNSNFMCLNDVSDDDNSLEEKNLDDPPALHSPVPITTEHSSGSNQSPPTLEPYTNTNLKILSKGSKKWLGEQPLPTLKTDIYQLEPPHSHKIENSDITLDVDESQTYERAKLNMNLNAYSRHESSNASLLVEAALDSVSDMHCNEPNINIDVDSTPNGTDALVNNLCTLAHPDTLSDVPYSHSVDIGESRDINLISPSVNDPISVTDGENMGIDYSNFHHNDFSPANSPGLQHRPNFNRDYIDVGQVSPHDVQNYTQSKNISPGSSPPRYNFGHGISTENVSSDDSNGIGAQNLSLHGSKNEAQLDLSIYKSPYNLEATSFQLRKDFGMKLNLEPERKQVYVLEINDASKIYHDSALNDENSKYLYNLCISIDLWFHSSFIVIKILYLVSDMASESSDREQVENFDSGICNKDFENIDNEDGKHKNSELSLRTKYHDAESLSSDLRNKQFELDLNLRTKGYDITNDSLRSRSSYESGVVDTDFRIKSYDTLEGMEARSNLTESEFRIDRNFEPLVLNSTELQGLDMSARSYHNYHTSSTVQNLNRYHHLYPEVERPSVDLRLNYSPPLPSYTHSDVLRVVSLDLTSPGRHSVDLSLRSNPLHVHQLGNSRLLSEHSIQTNRILTDHNRLTLDQSRLLSSDQSRLLSSELSTNRHLSGNSRLLSVAETGNRILSDHSTNRLLSNEQLSTNHLLSSEQTRLISDESRLITEQPRLLEQGRLLTEGRILSTAAGSGSVSPIPYGSYSVSPTPYHPTALTTRSHTSSPTPTPYHHYSSYY</sequence>
<organism evidence="9 10">
    <name type="scientific">Ignelater luminosus</name>
    <name type="common">Cucubano</name>
    <name type="synonym">Pyrophorus luminosus</name>
    <dbReference type="NCBI Taxonomy" id="2038154"/>
    <lineage>
        <taxon>Eukaryota</taxon>
        <taxon>Metazoa</taxon>
        <taxon>Ecdysozoa</taxon>
        <taxon>Arthropoda</taxon>
        <taxon>Hexapoda</taxon>
        <taxon>Insecta</taxon>
        <taxon>Pterygota</taxon>
        <taxon>Neoptera</taxon>
        <taxon>Endopterygota</taxon>
        <taxon>Coleoptera</taxon>
        <taxon>Polyphaga</taxon>
        <taxon>Elateriformia</taxon>
        <taxon>Elateroidea</taxon>
        <taxon>Elateridae</taxon>
        <taxon>Agrypninae</taxon>
        <taxon>Pyrophorini</taxon>
        <taxon>Ignelater</taxon>
    </lineage>
</organism>
<dbReference type="GO" id="GO:0008270">
    <property type="term" value="F:zinc ion binding"/>
    <property type="evidence" value="ECO:0007669"/>
    <property type="project" value="UniProtKB-KW"/>
</dbReference>
<dbReference type="GO" id="GO:0008757">
    <property type="term" value="F:S-adenosylmethionine-dependent methyltransferase activity"/>
    <property type="evidence" value="ECO:0007669"/>
    <property type="project" value="UniProtKB-ARBA"/>
</dbReference>
<proteinExistence type="predicted"/>
<dbReference type="PANTHER" id="PTHR24379">
    <property type="entry name" value="KRAB AND ZINC FINGER DOMAIN-CONTAINING"/>
    <property type="match status" value="1"/>
</dbReference>
<dbReference type="Gene3D" id="2.170.270.10">
    <property type="entry name" value="SET domain"/>
    <property type="match status" value="1"/>
</dbReference>
<dbReference type="InterPro" id="IPR001214">
    <property type="entry name" value="SET_dom"/>
</dbReference>
<accession>A0A8K0C934</accession>
<name>A0A8K0C934_IGNLU</name>
<evidence type="ECO:0000313" key="10">
    <source>
        <dbReference type="Proteomes" id="UP000801492"/>
    </source>
</evidence>
<dbReference type="InterPro" id="IPR036236">
    <property type="entry name" value="Znf_C2H2_sf"/>
</dbReference>
<evidence type="ECO:0000256" key="4">
    <source>
        <dbReference type="ARBA" id="ARBA00022833"/>
    </source>
</evidence>
<dbReference type="PROSITE" id="PS50157">
    <property type="entry name" value="ZINC_FINGER_C2H2_2"/>
    <property type="match status" value="6"/>
</dbReference>
<evidence type="ECO:0000259" key="7">
    <source>
        <dbReference type="PROSITE" id="PS50157"/>
    </source>
</evidence>
<dbReference type="SUPFAM" id="SSF57667">
    <property type="entry name" value="beta-beta-alpha zinc fingers"/>
    <property type="match status" value="3"/>
</dbReference>
<feature type="domain" description="C2H2-type" evidence="7">
    <location>
        <begin position="555"/>
        <end position="583"/>
    </location>
</feature>
<feature type="domain" description="C2H2-type" evidence="7">
    <location>
        <begin position="616"/>
        <end position="644"/>
    </location>
</feature>
<keyword evidence="1" id="KW-0479">Metal-binding</keyword>
<evidence type="ECO:0000259" key="8">
    <source>
        <dbReference type="PROSITE" id="PS50280"/>
    </source>
</evidence>
<dbReference type="Proteomes" id="UP000801492">
    <property type="component" value="Unassembled WGS sequence"/>
</dbReference>
<dbReference type="InterPro" id="IPR013087">
    <property type="entry name" value="Znf_C2H2_type"/>
</dbReference>
<dbReference type="PROSITE" id="PS50280">
    <property type="entry name" value="SET"/>
    <property type="match status" value="1"/>
</dbReference>
<dbReference type="PROSITE" id="PS00028">
    <property type="entry name" value="ZINC_FINGER_C2H2_1"/>
    <property type="match status" value="5"/>
</dbReference>
<keyword evidence="3 5" id="KW-0863">Zinc-finger</keyword>
<keyword evidence="2" id="KW-0677">Repeat</keyword>
<comment type="caution">
    <text evidence="9">The sequence shown here is derived from an EMBL/GenBank/DDBJ whole genome shotgun (WGS) entry which is preliminary data.</text>
</comment>
<dbReference type="FunFam" id="3.30.160.60:FF:001636">
    <property type="entry name" value="CLUMA_CG004886, isoform A"/>
    <property type="match status" value="1"/>
</dbReference>
<evidence type="ECO:0008006" key="11">
    <source>
        <dbReference type="Google" id="ProtNLM"/>
    </source>
</evidence>
<evidence type="ECO:0000313" key="9">
    <source>
        <dbReference type="EMBL" id="KAF2881006.1"/>
    </source>
</evidence>
<evidence type="ECO:0000256" key="2">
    <source>
        <dbReference type="ARBA" id="ARBA00022737"/>
    </source>
</evidence>
<dbReference type="SMART" id="SM00355">
    <property type="entry name" value="ZnF_C2H2"/>
    <property type="match status" value="7"/>
</dbReference>
<dbReference type="Pfam" id="PF00096">
    <property type="entry name" value="zf-C2H2"/>
    <property type="match status" value="1"/>
</dbReference>
<evidence type="ECO:0000256" key="5">
    <source>
        <dbReference type="PROSITE-ProRule" id="PRU00042"/>
    </source>
</evidence>
<protein>
    <recommendedName>
        <fullName evidence="11">PR domain zinc finger protein 4</fullName>
    </recommendedName>
</protein>
<evidence type="ECO:0000256" key="3">
    <source>
        <dbReference type="ARBA" id="ARBA00022771"/>
    </source>
</evidence>
<dbReference type="PANTHER" id="PTHR24379:SF121">
    <property type="entry name" value="C2H2-TYPE DOMAIN-CONTAINING PROTEIN"/>
    <property type="match status" value="1"/>
</dbReference>
<dbReference type="InterPro" id="IPR046341">
    <property type="entry name" value="SET_dom_sf"/>
</dbReference>
<feature type="domain" description="SET" evidence="8">
    <location>
        <begin position="394"/>
        <end position="508"/>
    </location>
</feature>
<keyword evidence="4" id="KW-0862">Zinc</keyword>
<dbReference type="GO" id="GO:0008170">
    <property type="term" value="F:N-methyltransferase activity"/>
    <property type="evidence" value="ECO:0007669"/>
    <property type="project" value="UniProtKB-ARBA"/>
</dbReference>
<dbReference type="Gene3D" id="3.30.160.60">
    <property type="entry name" value="Classic Zinc Finger"/>
    <property type="match status" value="4"/>
</dbReference>
<feature type="domain" description="C2H2-type" evidence="7">
    <location>
        <begin position="680"/>
        <end position="707"/>
    </location>
</feature>
<feature type="region of interest" description="Disordered" evidence="6">
    <location>
        <begin position="1529"/>
        <end position="1551"/>
    </location>
</feature>
<reference evidence="9" key="1">
    <citation type="submission" date="2019-08" db="EMBL/GenBank/DDBJ databases">
        <title>The genome of the North American firefly Photinus pyralis.</title>
        <authorList>
            <consortium name="Photinus pyralis genome working group"/>
            <person name="Fallon T.R."/>
            <person name="Sander Lower S.E."/>
            <person name="Weng J.-K."/>
        </authorList>
    </citation>
    <scope>NUCLEOTIDE SEQUENCE</scope>
    <source>
        <strain evidence="9">TRF0915ILg1</strain>
        <tissue evidence="9">Whole body</tissue>
    </source>
</reference>
<dbReference type="EMBL" id="VTPC01090876">
    <property type="protein sequence ID" value="KAF2881006.1"/>
    <property type="molecule type" value="Genomic_DNA"/>
</dbReference>
<feature type="domain" description="C2H2-type" evidence="7">
    <location>
        <begin position="649"/>
        <end position="677"/>
    </location>
</feature>
<dbReference type="Pfam" id="PF21549">
    <property type="entry name" value="PRDM2_PR"/>
    <property type="match status" value="1"/>
</dbReference>